<keyword evidence="2" id="KW-1185">Reference proteome</keyword>
<sequence length="82" mass="9564">MIDGFELSDHARFQMQERNIQPSWLTETLSAPDRLLPLADSHGNTHYLKQISDFGGRWLRVIVNPTVNPQRVVTVFFDRRVK</sequence>
<gene>
    <name evidence="1" type="ORF">BRW62_09565</name>
</gene>
<evidence type="ECO:0000313" key="2">
    <source>
        <dbReference type="Proteomes" id="UP000231057"/>
    </source>
</evidence>
<dbReference type="RefSeq" id="WP_198405995.1">
    <property type="nucleotide sequence ID" value="NZ_CP018092.1"/>
</dbReference>
<dbReference type="EMBL" id="CP018092">
    <property type="protein sequence ID" value="ATS18948.1"/>
    <property type="molecule type" value="Genomic_DNA"/>
</dbReference>
<dbReference type="AlphaFoldDB" id="A0A2D2Q364"/>
<evidence type="ECO:0008006" key="3">
    <source>
        <dbReference type="Google" id="ProtNLM"/>
    </source>
</evidence>
<evidence type="ECO:0000313" key="1">
    <source>
        <dbReference type="EMBL" id="ATS18948.1"/>
    </source>
</evidence>
<organism evidence="1 2">
    <name type="scientific">Parathermosynechococcus lividus PCC 6715</name>
    <dbReference type="NCBI Taxonomy" id="1917166"/>
    <lineage>
        <taxon>Bacteria</taxon>
        <taxon>Bacillati</taxon>
        <taxon>Cyanobacteriota</taxon>
        <taxon>Cyanophyceae</taxon>
        <taxon>Acaryochloridales</taxon>
        <taxon>Thermosynechococcaceae</taxon>
        <taxon>Parathermosynechococcus</taxon>
    </lineage>
</organism>
<name>A0A2D2Q364_PARLV</name>
<protein>
    <recommendedName>
        <fullName evidence="3">DUF4258 domain-containing protein</fullName>
    </recommendedName>
</protein>
<reference evidence="2" key="2">
    <citation type="journal article" date="2022" name="Front. Microbiol.">
        <title>Comparative Genomic Analysis Revealed Distinct Molecular Components and Organization of CO2-Concentrating Mechanism in Thermophilic Cyanobacteria.</title>
        <authorList>
            <person name="Tang J."/>
            <person name="Zhou H."/>
            <person name="Yao D."/>
            <person name="Riaz S."/>
            <person name="You D."/>
            <person name="Klepacz-Smolka A."/>
            <person name="Daroch M."/>
        </authorList>
    </citation>
    <scope>NUCLEOTIDE SEQUENCE [LARGE SCALE GENOMIC DNA]</scope>
    <source>
        <strain evidence="2">PCC 6715</strain>
    </source>
</reference>
<proteinExistence type="predicted"/>
<reference evidence="1 2" key="1">
    <citation type="submission" date="2016-11" db="EMBL/GenBank/DDBJ databases">
        <title>Complete genome sequence of thermophilic cyanobacteria strain Synechococcus sp. PCC6715.</title>
        <authorList>
            <person name="Tang J."/>
            <person name="Daroch M."/>
            <person name="Liang Y."/>
            <person name="Jiang D."/>
            <person name="Shah M."/>
        </authorList>
    </citation>
    <scope>NUCLEOTIDE SEQUENCE [LARGE SCALE GENOMIC DNA]</scope>
    <source>
        <strain evidence="1 2">PCC 6715</strain>
    </source>
</reference>
<dbReference type="InterPro" id="IPR025354">
    <property type="entry name" value="DUF4258"/>
</dbReference>
<dbReference type="Pfam" id="PF14076">
    <property type="entry name" value="DUF4258"/>
    <property type="match status" value="1"/>
</dbReference>
<dbReference type="Proteomes" id="UP000231057">
    <property type="component" value="Chromosome"/>
</dbReference>
<accession>A0A2D2Q364</accession>
<dbReference type="KEGG" id="slw:BRW62_09565"/>